<dbReference type="GO" id="GO:0009253">
    <property type="term" value="P:peptidoglycan catabolic process"/>
    <property type="evidence" value="ECO:0007669"/>
    <property type="project" value="InterPro"/>
</dbReference>
<dbReference type="EMBL" id="FRCP01000009">
    <property type="protein sequence ID" value="SHM40531.1"/>
    <property type="molecule type" value="Genomic_DNA"/>
</dbReference>
<evidence type="ECO:0000256" key="1">
    <source>
        <dbReference type="ARBA" id="ARBA00022801"/>
    </source>
</evidence>
<protein>
    <submittedName>
        <fullName evidence="4">N-acetylmuramoyl-L-alanine amidase</fullName>
    </submittedName>
</protein>
<proteinExistence type="predicted"/>
<dbReference type="RefSeq" id="WP_073286536.1">
    <property type="nucleotide sequence ID" value="NZ_FRCP01000009.1"/>
</dbReference>
<name>A0A1M7IIJ0_9FIRM</name>
<evidence type="ECO:0000256" key="2">
    <source>
        <dbReference type="SAM" id="MobiDB-lite"/>
    </source>
</evidence>
<dbReference type="Proteomes" id="UP000184038">
    <property type="component" value="Unassembled WGS sequence"/>
</dbReference>
<dbReference type="InterPro" id="IPR002508">
    <property type="entry name" value="MurNAc-LAA_cat"/>
</dbReference>
<feature type="region of interest" description="Disordered" evidence="2">
    <location>
        <begin position="115"/>
        <end position="140"/>
    </location>
</feature>
<dbReference type="AlphaFoldDB" id="A0A1M7IIJ0"/>
<evidence type="ECO:0000313" key="5">
    <source>
        <dbReference type="Proteomes" id="UP000184038"/>
    </source>
</evidence>
<reference evidence="4 5" key="1">
    <citation type="submission" date="2016-11" db="EMBL/GenBank/DDBJ databases">
        <authorList>
            <person name="Jaros S."/>
            <person name="Januszkiewicz K."/>
            <person name="Wedrychowicz H."/>
        </authorList>
    </citation>
    <scope>NUCLEOTIDE SEQUENCE [LARGE SCALE GENOMIC DNA]</scope>
    <source>
        <strain evidence="4 5">DSM 15930</strain>
    </source>
</reference>
<dbReference type="SUPFAM" id="SSF53187">
    <property type="entry name" value="Zn-dependent exopeptidases"/>
    <property type="match status" value="1"/>
</dbReference>
<sequence length="312" mass="34492">MKKGWDKKLVVIMIATLLISVTLSGCNKKKTVEDKSIGNESEVEEIVSESKEDVDITNDTEEKETEDNTKDKNRLEGYIEQEENSRQVEDMEQENTMESDEETKKVIVIDAGHQAKGNSEKEPIGPGATTEKPKVSSGTQGIKTKVPEYKVNLQVSLKLEKILTEAGYEVIMIRTTDEVNISNSERATIANDNNADAFIRIHCNGSEDSKVTGALTICQTKENPFCGEALYKSSYTLAREVLDALCEETGANSKGIMETDTMSGINWCKVPVVIVEMGYMTNEKEDELLNTGSYQDQLATGIANGVMSYLED</sequence>
<dbReference type="STRING" id="1120996.SAMN02746066_01885"/>
<dbReference type="Pfam" id="PF01520">
    <property type="entry name" value="Amidase_3"/>
    <property type="match status" value="1"/>
</dbReference>
<organism evidence="4 5">
    <name type="scientific">Anaerosporobacter mobilis DSM 15930</name>
    <dbReference type="NCBI Taxonomy" id="1120996"/>
    <lineage>
        <taxon>Bacteria</taxon>
        <taxon>Bacillati</taxon>
        <taxon>Bacillota</taxon>
        <taxon>Clostridia</taxon>
        <taxon>Lachnospirales</taxon>
        <taxon>Lachnospiraceae</taxon>
        <taxon>Anaerosporobacter</taxon>
    </lineage>
</organism>
<dbReference type="PANTHER" id="PTHR30404:SF0">
    <property type="entry name" value="N-ACETYLMURAMOYL-L-ALANINE AMIDASE AMIC"/>
    <property type="match status" value="1"/>
</dbReference>
<accession>A0A1M7IIJ0</accession>
<feature type="region of interest" description="Disordered" evidence="2">
    <location>
        <begin position="37"/>
        <end position="101"/>
    </location>
</feature>
<dbReference type="InterPro" id="IPR050695">
    <property type="entry name" value="N-acetylmuramoyl_amidase_3"/>
</dbReference>
<feature type="compositionally biased region" description="Acidic residues" evidence="2">
    <location>
        <begin position="90"/>
        <end position="101"/>
    </location>
</feature>
<gene>
    <name evidence="4" type="ORF">SAMN02746066_01885</name>
</gene>
<dbReference type="PANTHER" id="PTHR30404">
    <property type="entry name" value="N-ACETYLMURAMOYL-L-ALANINE AMIDASE"/>
    <property type="match status" value="1"/>
</dbReference>
<keyword evidence="5" id="KW-1185">Reference proteome</keyword>
<feature type="compositionally biased region" description="Acidic residues" evidence="2">
    <location>
        <begin position="55"/>
        <end position="65"/>
    </location>
</feature>
<dbReference type="CDD" id="cd02696">
    <property type="entry name" value="MurNAc-LAA"/>
    <property type="match status" value="1"/>
</dbReference>
<evidence type="ECO:0000259" key="3">
    <source>
        <dbReference type="SMART" id="SM00646"/>
    </source>
</evidence>
<feature type="compositionally biased region" description="Basic and acidic residues" evidence="2">
    <location>
        <begin position="66"/>
        <end position="89"/>
    </location>
</feature>
<dbReference type="GO" id="GO:0030288">
    <property type="term" value="C:outer membrane-bounded periplasmic space"/>
    <property type="evidence" value="ECO:0007669"/>
    <property type="project" value="TreeGrafter"/>
</dbReference>
<dbReference type="GO" id="GO:0008745">
    <property type="term" value="F:N-acetylmuramoyl-L-alanine amidase activity"/>
    <property type="evidence" value="ECO:0007669"/>
    <property type="project" value="InterPro"/>
</dbReference>
<dbReference type="PROSITE" id="PS51257">
    <property type="entry name" value="PROKAR_LIPOPROTEIN"/>
    <property type="match status" value="1"/>
</dbReference>
<feature type="domain" description="MurNAc-LAA" evidence="3">
    <location>
        <begin position="187"/>
        <end position="307"/>
    </location>
</feature>
<evidence type="ECO:0000313" key="4">
    <source>
        <dbReference type="EMBL" id="SHM40531.1"/>
    </source>
</evidence>
<keyword evidence="1" id="KW-0378">Hydrolase</keyword>
<dbReference type="SMART" id="SM00646">
    <property type="entry name" value="Ami_3"/>
    <property type="match status" value="1"/>
</dbReference>
<dbReference type="Gene3D" id="3.40.630.40">
    <property type="entry name" value="Zn-dependent exopeptidases"/>
    <property type="match status" value="1"/>
</dbReference>